<evidence type="ECO:0000313" key="1">
    <source>
        <dbReference type="EMBL" id="KKQ96957.1"/>
    </source>
</evidence>
<reference evidence="1 2" key="1">
    <citation type="journal article" date="2015" name="Nature">
        <title>rRNA introns, odd ribosomes, and small enigmatic genomes across a large radiation of phyla.</title>
        <authorList>
            <person name="Brown C.T."/>
            <person name="Hug L.A."/>
            <person name="Thomas B.C."/>
            <person name="Sharon I."/>
            <person name="Castelle C.J."/>
            <person name="Singh A."/>
            <person name="Wilkins M.J."/>
            <person name="Williams K.H."/>
            <person name="Banfield J.F."/>
        </authorList>
    </citation>
    <scope>NUCLEOTIDE SEQUENCE [LARGE SCALE GENOMIC DNA]</scope>
</reference>
<dbReference type="Proteomes" id="UP000034325">
    <property type="component" value="Unassembled WGS sequence"/>
</dbReference>
<dbReference type="AlphaFoldDB" id="A0A0G0M0W3"/>
<organism evidence="1 2">
    <name type="scientific">Candidatus Woesebacteria bacterium GW2011_GWA1_39_12</name>
    <dbReference type="NCBI Taxonomy" id="1618549"/>
    <lineage>
        <taxon>Bacteria</taxon>
        <taxon>Candidatus Woeseibacteriota</taxon>
    </lineage>
</organism>
<gene>
    <name evidence="1" type="ORF">UT23_C0021G0020</name>
</gene>
<accession>A0A0G0M0W3</accession>
<proteinExistence type="predicted"/>
<evidence type="ECO:0000313" key="2">
    <source>
        <dbReference type="Proteomes" id="UP000034325"/>
    </source>
</evidence>
<name>A0A0G0M0W3_9BACT</name>
<dbReference type="EMBL" id="LBWA01000021">
    <property type="protein sequence ID" value="KKQ96957.1"/>
    <property type="molecule type" value="Genomic_DNA"/>
</dbReference>
<sequence length="148" mass="16936">MTYEKEYVGVTDEFSTDRETEDERVVRILVKLGGLSKGVELDDPYSEEEILGSYILTEDFLPRSARWLFENGELQECRLAIYNHEPTISITTDTKVLKYSVEDGPLVKKTKYMLEGGDQKQFGDPYRVSARDMLDVVRLAESLVGKID</sequence>
<protein>
    <submittedName>
        <fullName evidence="1">Uncharacterized protein</fullName>
    </submittedName>
</protein>
<comment type="caution">
    <text evidence="1">The sequence shown here is derived from an EMBL/GenBank/DDBJ whole genome shotgun (WGS) entry which is preliminary data.</text>
</comment>